<evidence type="ECO:0000256" key="4">
    <source>
        <dbReference type="ARBA" id="ARBA00022475"/>
    </source>
</evidence>
<reference evidence="11 12" key="2">
    <citation type="journal article" date="2018" name="Int. J. Syst. Evol. Microbiol.">
        <title>Marinobacterium aestuarii sp. nov., a benzene-degrading marine bacterium isolated from estuary sediment.</title>
        <authorList>
            <person name="Bae S.S."/>
            <person name="Jung J."/>
            <person name="Chung D."/>
            <person name="Baek K."/>
        </authorList>
    </citation>
    <scope>NUCLEOTIDE SEQUENCE [LARGE SCALE GENOMIC DNA]</scope>
    <source>
        <strain evidence="11 12">ST58-10</strain>
    </source>
</reference>
<keyword evidence="6 10" id="KW-1133">Transmembrane helix</keyword>
<gene>
    <name evidence="11" type="ORF">A8C75_07880</name>
</gene>
<dbReference type="InterPro" id="IPR002528">
    <property type="entry name" value="MATE_fam"/>
</dbReference>
<dbReference type="CDD" id="cd13133">
    <property type="entry name" value="MATE_like_7"/>
    <property type="match status" value="1"/>
</dbReference>
<feature type="transmembrane region" description="Helical" evidence="10">
    <location>
        <begin position="87"/>
        <end position="109"/>
    </location>
</feature>
<dbReference type="RefSeq" id="WP_067380398.1">
    <property type="nucleotide sequence ID" value="NZ_CP015839.1"/>
</dbReference>
<evidence type="ECO:0000256" key="2">
    <source>
        <dbReference type="ARBA" id="ARBA00022448"/>
    </source>
</evidence>
<dbReference type="InterPro" id="IPR050222">
    <property type="entry name" value="MATE_MdtK"/>
</dbReference>
<dbReference type="Proteomes" id="UP000078070">
    <property type="component" value="Chromosome"/>
</dbReference>
<evidence type="ECO:0000256" key="9">
    <source>
        <dbReference type="ARBA" id="ARBA00031636"/>
    </source>
</evidence>
<feature type="transmembrane region" description="Helical" evidence="10">
    <location>
        <begin position="129"/>
        <end position="150"/>
    </location>
</feature>
<evidence type="ECO:0000313" key="11">
    <source>
        <dbReference type="EMBL" id="ANG62416.1"/>
    </source>
</evidence>
<dbReference type="PIRSF" id="PIRSF006603">
    <property type="entry name" value="DinF"/>
    <property type="match status" value="1"/>
</dbReference>
<evidence type="ECO:0000313" key="12">
    <source>
        <dbReference type="Proteomes" id="UP000078070"/>
    </source>
</evidence>
<dbReference type="STRING" id="1821621.A8C75_07880"/>
<dbReference type="GO" id="GO:0042910">
    <property type="term" value="F:xenobiotic transmembrane transporter activity"/>
    <property type="evidence" value="ECO:0007669"/>
    <property type="project" value="InterPro"/>
</dbReference>
<dbReference type="Pfam" id="PF01554">
    <property type="entry name" value="MatE"/>
    <property type="match status" value="2"/>
</dbReference>
<dbReference type="KEGG" id="mars:A8C75_07880"/>
<name>A0A1A9EWX1_9GAMM</name>
<organism evidence="11 12">
    <name type="scientific">Marinobacterium aestuarii</name>
    <dbReference type="NCBI Taxonomy" id="1821621"/>
    <lineage>
        <taxon>Bacteria</taxon>
        <taxon>Pseudomonadati</taxon>
        <taxon>Pseudomonadota</taxon>
        <taxon>Gammaproteobacteria</taxon>
        <taxon>Oceanospirillales</taxon>
        <taxon>Oceanospirillaceae</taxon>
        <taxon>Marinobacterium</taxon>
    </lineage>
</organism>
<keyword evidence="4" id="KW-1003">Cell membrane</keyword>
<protein>
    <recommendedName>
        <fullName evidence="9">Multidrug-efflux transporter</fullName>
    </recommendedName>
</protein>
<evidence type="ECO:0000256" key="8">
    <source>
        <dbReference type="ARBA" id="ARBA00023136"/>
    </source>
</evidence>
<dbReference type="GO" id="GO:0015297">
    <property type="term" value="F:antiporter activity"/>
    <property type="evidence" value="ECO:0007669"/>
    <property type="project" value="UniProtKB-KW"/>
</dbReference>
<keyword evidence="3" id="KW-0050">Antiport</keyword>
<dbReference type="EMBL" id="CP015839">
    <property type="protein sequence ID" value="ANG62416.1"/>
    <property type="molecule type" value="Genomic_DNA"/>
</dbReference>
<evidence type="ECO:0000256" key="3">
    <source>
        <dbReference type="ARBA" id="ARBA00022449"/>
    </source>
</evidence>
<dbReference type="OrthoDB" id="9780160at2"/>
<proteinExistence type="predicted"/>
<dbReference type="PANTHER" id="PTHR43298">
    <property type="entry name" value="MULTIDRUG RESISTANCE PROTEIN NORM-RELATED"/>
    <property type="match status" value="1"/>
</dbReference>
<sequence length="442" mass="47623">MSQPQRVRTILTLGLPIIGGMLSQSLLNLVDAAMVGRLGETALAGVGIAGYANFIALSCIIGLSSAVQSLVARRHGEGRRAEMARPVNAGIILALTIALPLSLLFATFSDSLLGLMSRDSAVLAIANDYFDYRILAMSAVGINFSLRGWWNGTYRPMVHLRLLLVMHLFNVILSYGLIFGALGLPTLGAAGAGLGTCIALIIGCLLNAALVWRDARKHGFLRAKRDRRALATVLSLSLPHSLQQLLFAIAIAVLFWIIGQIGTQEQAIAHVLINLALFLILPGVGLGMASTSLVSHALGRNQPSEAQQWGWDVIKTALAIICLLSLPMWLAPEHILALFITDPQLVDQARLPLQITGLAICLDAASLVLTQALLGAGAHRLVMMVSVGGQWLFYLPLAWLFGPHLGFGLTGIWLVQLVHRSLSSLVFIGIWRRRHWAHIKLG</sequence>
<keyword evidence="5 10" id="KW-0812">Transmembrane</keyword>
<accession>A0A1A9EWX1</accession>
<feature type="transmembrane region" description="Helical" evidence="10">
    <location>
        <begin position="309"/>
        <end position="331"/>
    </location>
</feature>
<evidence type="ECO:0000256" key="6">
    <source>
        <dbReference type="ARBA" id="ARBA00022989"/>
    </source>
</evidence>
<feature type="transmembrane region" description="Helical" evidence="10">
    <location>
        <begin position="162"/>
        <end position="184"/>
    </location>
</feature>
<keyword evidence="12" id="KW-1185">Reference proteome</keyword>
<feature type="transmembrane region" description="Helical" evidence="10">
    <location>
        <begin position="233"/>
        <end position="261"/>
    </location>
</feature>
<reference evidence="12" key="1">
    <citation type="submission" date="2016-05" db="EMBL/GenBank/DDBJ databases">
        <authorList>
            <person name="Baek K."/>
            <person name="Yang S.-J."/>
        </authorList>
    </citation>
    <scope>NUCLEOTIDE SEQUENCE [LARGE SCALE GENOMIC DNA]</scope>
    <source>
        <strain evidence="12">ST58-10</strain>
    </source>
</reference>
<feature type="transmembrane region" description="Helical" evidence="10">
    <location>
        <begin position="407"/>
        <end position="431"/>
    </location>
</feature>
<dbReference type="GO" id="GO:0005886">
    <property type="term" value="C:plasma membrane"/>
    <property type="evidence" value="ECO:0007669"/>
    <property type="project" value="UniProtKB-SubCell"/>
</dbReference>
<dbReference type="PANTHER" id="PTHR43298:SF2">
    <property type="entry name" value="FMN_FAD EXPORTER YEEO-RELATED"/>
    <property type="match status" value="1"/>
</dbReference>
<feature type="transmembrane region" description="Helical" evidence="10">
    <location>
        <begin position="351"/>
        <end position="374"/>
    </location>
</feature>
<feature type="transmembrane region" description="Helical" evidence="10">
    <location>
        <begin position="190"/>
        <end position="212"/>
    </location>
</feature>
<evidence type="ECO:0000256" key="10">
    <source>
        <dbReference type="SAM" id="Phobius"/>
    </source>
</evidence>
<dbReference type="NCBIfam" id="TIGR00797">
    <property type="entry name" value="matE"/>
    <property type="match status" value="1"/>
</dbReference>
<dbReference type="GO" id="GO:0006811">
    <property type="term" value="P:monoatomic ion transport"/>
    <property type="evidence" value="ECO:0007669"/>
    <property type="project" value="UniProtKB-KW"/>
</dbReference>
<feature type="transmembrane region" description="Helical" evidence="10">
    <location>
        <begin position="42"/>
        <end position="67"/>
    </location>
</feature>
<dbReference type="AlphaFoldDB" id="A0A1A9EWX1"/>
<evidence type="ECO:0000256" key="5">
    <source>
        <dbReference type="ARBA" id="ARBA00022692"/>
    </source>
</evidence>
<evidence type="ECO:0000256" key="1">
    <source>
        <dbReference type="ARBA" id="ARBA00004429"/>
    </source>
</evidence>
<dbReference type="InterPro" id="IPR048279">
    <property type="entry name" value="MdtK-like"/>
</dbReference>
<feature type="transmembrane region" description="Helical" evidence="10">
    <location>
        <begin position="381"/>
        <end position="401"/>
    </location>
</feature>
<evidence type="ECO:0000256" key="7">
    <source>
        <dbReference type="ARBA" id="ARBA00023065"/>
    </source>
</evidence>
<keyword evidence="8 10" id="KW-0472">Membrane</keyword>
<keyword evidence="2" id="KW-0813">Transport</keyword>
<feature type="transmembrane region" description="Helical" evidence="10">
    <location>
        <begin position="267"/>
        <end position="289"/>
    </location>
</feature>
<comment type="subcellular location">
    <subcellularLocation>
        <location evidence="1">Cell inner membrane</location>
        <topology evidence="1">Multi-pass membrane protein</topology>
    </subcellularLocation>
</comment>
<keyword evidence="7" id="KW-0406">Ion transport</keyword>